<evidence type="ECO:0000313" key="3">
    <source>
        <dbReference type="Proteomes" id="UP001152795"/>
    </source>
</evidence>
<dbReference type="Proteomes" id="UP001152795">
    <property type="component" value="Unassembled WGS sequence"/>
</dbReference>
<sequence>MEIFPSNTVANFKVKLPETVSLTGDWEVALVEMQYAHTWSTIRQGVQQTFVYTVGSERSTGIIDSGHYESVPDLVKNFNSHISKDLQNKIQLTYSKHTRKVTVDVKKQASIWFTGDISAALGFDQDSYITKKTTSPYTADIEAGFPSMFVYCNLVSDQIVGDKKVPLLRTVQIKGRYGDIITRTYQNPLCMPVDQIIPYTFNMKQWQTGGALPAFVGARMQRGFGRFRPQSGNGLGGILRKLFRSAVPFLVRGGKEVGRQALKTGVAIGEDVLSGKNAKTAARNRLHEAVGNMTEKAISHAQSNMQNGRGIKRKANVKTPNQSKKPRKASTPKTKTKTKKKKTQYNDIFVTVEKSKFVDYFPVSTLSEDSAPIEFFVPGNGEDYLDPSRMQLYIKAKIKAADGENIEAEDQVGPQNLFLQSMFSQVNVSLNDKLITPSATTYPYPCHD</sequence>
<dbReference type="EMBL" id="CACRXK020007742">
    <property type="protein sequence ID" value="CAB4013077.1"/>
    <property type="molecule type" value="Genomic_DNA"/>
</dbReference>
<dbReference type="AlphaFoldDB" id="A0A6S7I7H5"/>
<gene>
    <name evidence="2" type="ORF">PACLA_8A038065</name>
</gene>
<protein>
    <submittedName>
        <fullName evidence="2">Uncharacterized protein</fullName>
    </submittedName>
</protein>
<keyword evidence="3" id="KW-1185">Reference proteome</keyword>
<dbReference type="OrthoDB" id="5979489at2759"/>
<evidence type="ECO:0000313" key="2">
    <source>
        <dbReference type="EMBL" id="CAB4013077.1"/>
    </source>
</evidence>
<reference evidence="2" key="1">
    <citation type="submission" date="2020-04" db="EMBL/GenBank/DDBJ databases">
        <authorList>
            <person name="Alioto T."/>
            <person name="Alioto T."/>
            <person name="Gomez Garrido J."/>
        </authorList>
    </citation>
    <scope>NUCLEOTIDE SEQUENCE</scope>
    <source>
        <strain evidence="2">A484AB</strain>
    </source>
</reference>
<feature type="region of interest" description="Disordered" evidence="1">
    <location>
        <begin position="301"/>
        <end position="340"/>
    </location>
</feature>
<name>A0A6S7I7H5_PARCT</name>
<comment type="caution">
    <text evidence="2">The sequence shown here is derived from an EMBL/GenBank/DDBJ whole genome shotgun (WGS) entry which is preliminary data.</text>
</comment>
<organism evidence="2 3">
    <name type="scientific">Paramuricea clavata</name>
    <name type="common">Red gorgonian</name>
    <name type="synonym">Violescent sea-whip</name>
    <dbReference type="NCBI Taxonomy" id="317549"/>
    <lineage>
        <taxon>Eukaryota</taxon>
        <taxon>Metazoa</taxon>
        <taxon>Cnidaria</taxon>
        <taxon>Anthozoa</taxon>
        <taxon>Octocorallia</taxon>
        <taxon>Malacalcyonacea</taxon>
        <taxon>Plexauridae</taxon>
        <taxon>Paramuricea</taxon>
    </lineage>
</organism>
<proteinExistence type="predicted"/>
<evidence type="ECO:0000256" key="1">
    <source>
        <dbReference type="SAM" id="MobiDB-lite"/>
    </source>
</evidence>
<feature type="compositionally biased region" description="Basic residues" evidence="1">
    <location>
        <begin position="324"/>
        <end position="340"/>
    </location>
</feature>
<accession>A0A6S7I7H5</accession>